<dbReference type="AlphaFoldDB" id="A0AAE1D5V8"/>
<accession>A0AAE1D5V8</accession>
<dbReference type="EMBL" id="JAWDGP010005269">
    <property type="protein sequence ID" value="KAK3758519.1"/>
    <property type="molecule type" value="Genomic_DNA"/>
</dbReference>
<keyword evidence="2" id="KW-1185">Reference proteome</keyword>
<name>A0AAE1D5V8_9GAST</name>
<protein>
    <submittedName>
        <fullName evidence="1">Uncharacterized protein</fullName>
    </submittedName>
</protein>
<dbReference type="Proteomes" id="UP001283361">
    <property type="component" value="Unassembled WGS sequence"/>
</dbReference>
<gene>
    <name evidence="1" type="ORF">RRG08_058789</name>
</gene>
<evidence type="ECO:0000313" key="2">
    <source>
        <dbReference type="Proteomes" id="UP001283361"/>
    </source>
</evidence>
<sequence>MSRRSTSFKSGRIDILHDSRTNAAPEWPTSQLKDSRDCVRYLTSSYKVCLSCAIGVIQPDGLESSGVSSDALPVSHFVLRHFCSSRGEARERAYMWAWGGWMYFTPVLDTRLYSHENKFI</sequence>
<evidence type="ECO:0000313" key="1">
    <source>
        <dbReference type="EMBL" id="KAK3758519.1"/>
    </source>
</evidence>
<organism evidence="1 2">
    <name type="scientific">Elysia crispata</name>
    <name type="common">lettuce slug</name>
    <dbReference type="NCBI Taxonomy" id="231223"/>
    <lineage>
        <taxon>Eukaryota</taxon>
        <taxon>Metazoa</taxon>
        <taxon>Spiralia</taxon>
        <taxon>Lophotrochozoa</taxon>
        <taxon>Mollusca</taxon>
        <taxon>Gastropoda</taxon>
        <taxon>Heterobranchia</taxon>
        <taxon>Euthyneura</taxon>
        <taxon>Panpulmonata</taxon>
        <taxon>Sacoglossa</taxon>
        <taxon>Placobranchoidea</taxon>
        <taxon>Plakobranchidae</taxon>
        <taxon>Elysia</taxon>
    </lineage>
</organism>
<comment type="caution">
    <text evidence="1">The sequence shown here is derived from an EMBL/GenBank/DDBJ whole genome shotgun (WGS) entry which is preliminary data.</text>
</comment>
<reference evidence="1" key="1">
    <citation type="journal article" date="2023" name="G3 (Bethesda)">
        <title>A reference genome for the long-term kleptoplast-retaining sea slug Elysia crispata morphotype clarki.</title>
        <authorList>
            <person name="Eastman K.E."/>
            <person name="Pendleton A.L."/>
            <person name="Shaikh M.A."/>
            <person name="Suttiyut T."/>
            <person name="Ogas R."/>
            <person name="Tomko P."/>
            <person name="Gavelis G."/>
            <person name="Widhalm J.R."/>
            <person name="Wisecaver J.H."/>
        </authorList>
    </citation>
    <scope>NUCLEOTIDE SEQUENCE</scope>
    <source>
        <strain evidence="1">ECLA1</strain>
    </source>
</reference>
<proteinExistence type="predicted"/>